<comment type="caution">
    <text evidence="1">The sequence shown here is derived from an EMBL/GenBank/DDBJ whole genome shotgun (WGS) entry which is preliminary data.</text>
</comment>
<gene>
    <name evidence="1" type="ORF">Fmac_021933</name>
</gene>
<dbReference type="EMBL" id="JBGMDY010000007">
    <property type="protein sequence ID" value="KAL2328506.1"/>
    <property type="molecule type" value="Genomic_DNA"/>
</dbReference>
<protein>
    <submittedName>
        <fullName evidence="1">Uncharacterized protein</fullName>
    </submittedName>
</protein>
<keyword evidence="2" id="KW-1185">Reference proteome</keyword>
<name>A0ABD1LYE1_9FABA</name>
<organism evidence="1 2">
    <name type="scientific">Flemingia macrophylla</name>
    <dbReference type="NCBI Taxonomy" id="520843"/>
    <lineage>
        <taxon>Eukaryota</taxon>
        <taxon>Viridiplantae</taxon>
        <taxon>Streptophyta</taxon>
        <taxon>Embryophyta</taxon>
        <taxon>Tracheophyta</taxon>
        <taxon>Spermatophyta</taxon>
        <taxon>Magnoliopsida</taxon>
        <taxon>eudicotyledons</taxon>
        <taxon>Gunneridae</taxon>
        <taxon>Pentapetalae</taxon>
        <taxon>rosids</taxon>
        <taxon>fabids</taxon>
        <taxon>Fabales</taxon>
        <taxon>Fabaceae</taxon>
        <taxon>Papilionoideae</taxon>
        <taxon>50 kb inversion clade</taxon>
        <taxon>NPAAA clade</taxon>
        <taxon>indigoferoid/millettioid clade</taxon>
        <taxon>Phaseoleae</taxon>
        <taxon>Flemingia</taxon>
    </lineage>
</organism>
<evidence type="ECO:0000313" key="1">
    <source>
        <dbReference type="EMBL" id="KAL2328506.1"/>
    </source>
</evidence>
<accession>A0ABD1LYE1</accession>
<sequence>MNETGNYNLTMKNIYRKVKAKTRSFCLRKRKLRTTETALINFGGRVPRRHVHGVTPQHAQERGEFLNLRECVLRPNLRHGSFEINVEEILEVLGGSLALVILHNANRTATVRPGLDLR</sequence>
<dbReference type="Proteomes" id="UP001603857">
    <property type="component" value="Unassembled WGS sequence"/>
</dbReference>
<dbReference type="AlphaFoldDB" id="A0ABD1LYE1"/>
<proteinExistence type="predicted"/>
<evidence type="ECO:0000313" key="2">
    <source>
        <dbReference type="Proteomes" id="UP001603857"/>
    </source>
</evidence>
<reference evidence="1 2" key="1">
    <citation type="submission" date="2024-08" db="EMBL/GenBank/DDBJ databases">
        <title>Insights into the chromosomal genome structure of Flemingia macrophylla.</title>
        <authorList>
            <person name="Ding Y."/>
            <person name="Zhao Y."/>
            <person name="Bi W."/>
            <person name="Wu M."/>
            <person name="Zhao G."/>
            <person name="Gong Y."/>
            <person name="Li W."/>
            <person name="Zhang P."/>
        </authorList>
    </citation>
    <scope>NUCLEOTIDE SEQUENCE [LARGE SCALE GENOMIC DNA]</scope>
    <source>
        <strain evidence="1">DYQJB</strain>
        <tissue evidence="1">Leaf</tissue>
    </source>
</reference>